<keyword evidence="1" id="KW-1185">Reference proteome</keyword>
<name>A0A6P8H3Z3_CLUHA</name>
<evidence type="ECO:0000313" key="1">
    <source>
        <dbReference type="Proteomes" id="UP000515152"/>
    </source>
</evidence>
<protein>
    <submittedName>
        <fullName evidence="2">Protein S100-A14-like isoform X1</fullName>
    </submittedName>
</protein>
<evidence type="ECO:0000313" key="2">
    <source>
        <dbReference type="RefSeq" id="XP_031442387.1"/>
    </source>
</evidence>
<sequence length="122" mass="14324">MAWQQVGGSQTLYSPVPLQEFNLQASDLERAIETLVYNFHAASANNRPTLTEDEFTFFLRRHLPNLERDRDTGWILQRMGVGSGQDISFEHFWEEIKHLAQQNTPEPSPRTCWQILIDFFWI</sequence>
<dbReference type="KEGG" id="char:116225032"/>
<dbReference type="SUPFAM" id="SSF47473">
    <property type="entry name" value="EF-hand"/>
    <property type="match status" value="1"/>
</dbReference>
<dbReference type="AlphaFoldDB" id="A0A6P8H3Z3"/>
<dbReference type="GeneID" id="116225032"/>
<dbReference type="Proteomes" id="UP000515152">
    <property type="component" value="Chromosome 19"/>
</dbReference>
<organism evidence="1 2">
    <name type="scientific">Clupea harengus</name>
    <name type="common">Atlantic herring</name>
    <dbReference type="NCBI Taxonomy" id="7950"/>
    <lineage>
        <taxon>Eukaryota</taxon>
        <taxon>Metazoa</taxon>
        <taxon>Chordata</taxon>
        <taxon>Craniata</taxon>
        <taxon>Vertebrata</taxon>
        <taxon>Euteleostomi</taxon>
        <taxon>Actinopterygii</taxon>
        <taxon>Neopterygii</taxon>
        <taxon>Teleostei</taxon>
        <taxon>Clupei</taxon>
        <taxon>Clupeiformes</taxon>
        <taxon>Clupeoidei</taxon>
        <taxon>Clupeidae</taxon>
        <taxon>Clupea</taxon>
    </lineage>
</organism>
<accession>A0A6P8H3Z3</accession>
<dbReference type="Gene3D" id="1.10.238.10">
    <property type="entry name" value="EF-hand"/>
    <property type="match status" value="1"/>
</dbReference>
<reference evidence="2" key="1">
    <citation type="submission" date="2025-08" db="UniProtKB">
        <authorList>
            <consortium name="RefSeq"/>
        </authorList>
    </citation>
    <scope>IDENTIFICATION</scope>
</reference>
<dbReference type="RefSeq" id="XP_031442387.1">
    <property type="nucleotide sequence ID" value="XM_031586527.1"/>
</dbReference>
<dbReference type="InterPro" id="IPR011992">
    <property type="entry name" value="EF-hand-dom_pair"/>
</dbReference>
<gene>
    <name evidence="2" type="primary">LOC116225032</name>
</gene>
<proteinExistence type="predicted"/>
<dbReference type="OrthoDB" id="8442111at2759"/>